<dbReference type="AlphaFoldDB" id="A0A7C6EH88"/>
<dbReference type="InterPro" id="IPR012654">
    <property type="entry name" value="CHP02391"/>
</dbReference>
<sequence>MERPKISPFPDEILEHIAQLISDTRSGSGITRFFRAAGYPEFVHDGSTKKWFVLTCLKALNGRSDGPYHVAKVVEKLVDPMQYIGAPEVHKKILEGLNQALIFHGIQINKNNRIVLSERPAPSTPEYIPTDNKEIELFRSLRLHPKILEVSEKLYIDGHYAQAIFEAFKAVNNAVKEKLGMRDRDGQSLMAHAFSGYPPPLALNSLQTQSEKDEQEGFKFLFMGAIAGIRNPKAHDYVKQTDPYRTIHYLAFASLLMTRIDESLKTEK</sequence>
<gene>
    <name evidence="2" type="ORF">ENV70_03880</name>
</gene>
<proteinExistence type="predicted"/>
<dbReference type="EMBL" id="DTHJ01000080">
    <property type="protein sequence ID" value="HHS62741.1"/>
    <property type="molecule type" value="Genomic_DNA"/>
</dbReference>
<dbReference type="NCBIfam" id="TIGR02391">
    <property type="entry name" value="hypoth_ymh"/>
    <property type="match status" value="1"/>
</dbReference>
<evidence type="ECO:0000259" key="1">
    <source>
        <dbReference type="Pfam" id="PF09509"/>
    </source>
</evidence>
<name>A0A7C6EH88_UNCW3</name>
<comment type="caution">
    <text evidence="2">The sequence shown here is derived from an EMBL/GenBank/DDBJ whole genome shotgun (WGS) entry which is preliminary data.</text>
</comment>
<organism evidence="2">
    <name type="scientific">candidate division WOR-3 bacterium</name>
    <dbReference type="NCBI Taxonomy" id="2052148"/>
    <lineage>
        <taxon>Bacteria</taxon>
        <taxon>Bacteria division WOR-3</taxon>
    </lineage>
</organism>
<feature type="domain" description="Conserved hypothetical protein CHP02391" evidence="1">
    <location>
        <begin position="142"/>
        <end position="260"/>
    </location>
</feature>
<reference evidence="2" key="1">
    <citation type="journal article" date="2020" name="mSystems">
        <title>Genome- and Community-Level Interaction Insights into Carbon Utilization and Element Cycling Functions of Hydrothermarchaeota in Hydrothermal Sediment.</title>
        <authorList>
            <person name="Zhou Z."/>
            <person name="Liu Y."/>
            <person name="Xu W."/>
            <person name="Pan J."/>
            <person name="Luo Z.H."/>
            <person name="Li M."/>
        </authorList>
    </citation>
    <scope>NUCLEOTIDE SEQUENCE [LARGE SCALE GENOMIC DNA]</scope>
    <source>
        <strain evidence="2">SpSt-783</strain>
    </source>
</reference>
<evidence type="ECO:0000313" key="2">
    <source>
        <dbReference type="EMBL" id="HHS62741.1"/>
    </source>
</evidence>
<accession>A0A7C6EH88</accession>
<protein>
    <submittedName>
        <fullName evidence="2">TIGR02391 family protein</fullName>
    </submittedName>
</protein>
<dbReference type="Pfam" id="PF09509">
    <property type="entry name" value="Hypoth_Ymh"/>
    <property type="match status" value="1"/>
</dbReference>